<evidence type="ECO:0000259" key="7">
    <source>
        <dbReference type="Pfam" id="PF13861"/>
    </source>
</evidence>
<evidence type="ECO:0000313" key="9">
    <source>
        <dbReference type="Proteomes" id="UP000295341"/>
    </source>
</evidence>
<dbReference type="Pfam" id="PF03963">
    <property type="entry name" value="FlgD"/>
    <property type="match status" value="1"/>
</dbReference>
<dbReference type="Proteomes" id="UP000295341">
    <property type="component" value="Unassembled WGS sequence"/>
</dbReference>
<dbReference type="InterPro" id="IPR005648">
    <property type="entry name" value="FlgD"/>
</dbReference>
<evidence type="ECO:0000256" key="5">
    <source>
        <dbReference type="RuleBase" id="RU362076"/>
    </source>
</evidence>
<reference evidence="8 9" key="1">
    <citation type="submission" date="2019-03" db="EMBL/GenBank/DDBJ databases">
        <title>Genomic Encyclopedia of Type Strains, Phase IV (KMG-IV): sequencing the most valuable type-strain genomes for metagenomic binning, comparative biology and taxonomic classification.</title>
        <authorList>
            <person name="Goeker M."/>
        </authorList>
    </citation>
    <scope>NUCLEOTIDE SEQUENCE [LARGE SCALE GENOMIC DNA]</scope>
    <source>
        <strain evidence="8 9">DSM 26377</strain>
    </source>
</reference>
<keyword evidence="9" id="KW-1185">Reference proteome</keyword>
<comment type="function">
    <text evidence="4 5">Required for flagellar hook formation. May act as a scaffolding protein.</text>
</comment>
<evidence type="ECO:0000259" key="6">
    <source>
        <dbReference type="Pfam" id="PF13860"/>
    </source>
</evidence>
<feature type="domain" description="FlgD/Vpr Ig-like" evidence="6">
    <location>
        <begin position="113"/>
        <end position="179"/>
    </location>
</feature>
<dbReference type="GO" id="GO:0044781">
    <property type="term" value="P:bacterial-type flagellum organization"/>
    <property type="evidence" value="ECO:0007669"/>
    <property type="project" value="UniProtKB-UniRule"/>
</dbReference>
<dbReference type="Gene3D" id="2.30.30.910">
    <property type="match status" value="1"/>
</dbReference>
<dbReference type="AlphaFoldDB" id="A0A4S3KAQ0"/>
<organism evidence="8 9">
    <name type="scientific">Panacagrimonas perspica</name>
    <dbReference type="NCBI Taxonomy" id="381431"/>
    <lineage>
        <taxon>Bacteria</taxon>
        <taxon>Pseudomonadati</taxon>
        <taxon>Pseudomonadota</taxon>
        <taxon>Gammaproteobacteria</taxon>
        <taxon>Nevskiales</taxon>
        <taxon>Nevskiaceae</taxon>
        <taxon>Panacagrimonas</taxon>
    </lineage>
</organism>
<proteinExistence type="inferred from homology"/>
<feature type="domain" description="FlgD Tudor-like" evidence="7">
    <location>
        <begin position="87"/>
        <end position="220"/>
    </location>
</feature>
<evidence type="ECO:0000256" key="3">
    <source>
        <dbReference type="ARBA" id="ARBA00022795"/>
    </source>
</evidence>
<keyword evidence="8" id="KW-0969">Cilium</keyword>
<name>A0A4S3KAQ0_9GAMM</name>
<evidence type="ECO:0000313" key="8">
    <source>
        <dbReference type="EMBL" id="TDU32462.1"/>
    </source>
</evidence>
<dbReference type="Gene3D" id="2.60.40.4070">
    <property type="match status" value="1"/>
</dbReference>
<dbReference type="InterPro" id="IPR025965">
    <property type="entry name" value="FlgD/Vpr_Ig-like"/>
</dbReference>
<sequence length="223" mass="22940">MSVGGVNTDNPYSNLGLALNSSADNKRTELGQDAFLKLMTAQMQHQDPMKPMESGDFLGQIAQFSTVSGIQGMQASLAGLSTALTSNQTLQAASLVGHGVMVEGKEAYLFAEGGVAGSAKLEASGALSVEITDASGQVVRHMDLGTKPVGDASFTWDGLDDAGNRVEQGSYGVTAKVMNESGTKAVTTQLMGMVSSVSLGSAGLSLNLYGMDPVALSAVREIL</sequence>
<dbReference type="RefSeq" id="WP_133880956.1">
    <property type="nucleotide sequence ID" value="NZ_MWIN01000001.1"/>
</dbReference>
<accession>A0A4S3KAQ0</accession>
<keyword evidence="8" id="KW-0966">Cell projection</keyword>
<dbReference type="InterPro" id="IPR025963">
    <property type="entry name" value="FLgD_Tudor"/>
</dbReference>
<dbReference type="Pfam" id="PF13861">
    <property type="entry name" value="FLgD_tudor"/>
    <property type="match status" value="1"/>
</dbReference>
<dbReference type="Pfam" id="PF13860">
    <property type="entry name" value="FlgD_ig"/>
    <property type="match status" value="1"/>
</dbReference>
<evidence type="ECO:0000256" key="4">
    <source>
        <dbReference type="ARBA" id="ARBA00024746"/>
    </source>
</evidence>
<protein>
    <recommendedName>
        <fullName evidence="2 5">Basal-body rod modification protein FlgD</fullName>
    </recommendedName>
</protein>
<evidence type="ECO:0000256" key="1">
    <source>
        <dbReference type="ARBA" id="ARBA00010577"/>
    </source>
</evidence>
<dbReference type="EMBL" id="SOBT01000008">
    <property type="protein sequence ID" value="TDU32462.1"/>
    <property type="molecule type" value="Genomic_DNA"/>
</dbReference>
<gene>
    <name evidence="8" type="ORF">DFR24_1859</name>
</gene>
<evidence type="ECO:0000256" key="2">
    <source>
        <dbReference type="ARBA" id="ARBA00016013"/>
    </source>
</evidence>
<comment type="caution">
    <text evidence="8">The sequence shown here is derived from an EMBL/GenBank/DDBJ whole genome shotgun (WGS) entry which is preliminary data.</text>
</comment>
<keyword evidence="8" id="KW-0282">Flagellum</keyword>
<keyword evidence="3 5" id="KW-1005">Bacterial flagellum biogenesis</keyword>
<comment type="similarity">
    <text evidence="1 5">Belongs to the FlgD family.</text>
</comment>
<dbReference type="OrthoDB" id="9785233at2"/>